<reference evidence="3" key="1">
    <citation type="submission" date="2016-10" db="EMBL/GenBank/DDBJ databases">
        <authorList>
            <person name="Varghese N."/>
            <person name="Submissions S."/>
        </authorList>
    </citation>
    <scope>NUCLEOTIDE SEQUENCE [LARGE SCALE GENOMIC DNA]</scope>
    <source>
        <strain evidence="3">CGMCC 4.7038</strain>
    </source>
</reference>
<gene>
    <name evidence="2" type="ORF">SAMN05443287_11724</name>
</gene>
<dbReference type="Gene3D" id="3.50.50.60">
    <property type="entry name" value="FAD/NAD(P)-binding domain"/>
    <property type="match status" value="1"/>
</dbReference>
<dbReference type="PANTHER" id="PTHR43539">
    <property type="entry name" value="FLAVIN-BINDING MONOOXYGENASE-LIKE PROTEIN (AFU_ORTHOLOGUE AFUA_4G09220)"/>
    <property type="match status" value="1"/>
</dbReference>
<evidence type="ECO:0000256" key="1">
    <source>
        <dbReference type="ARBA" id="ARBA00023002"/>
    </source>
</evidence>
<dbReference type="STRING" id="1144548.SAMN05443287_11724"/>
<protein>
    <submittedName>
        <fullName evidence="2">Pyridine nucleotide-disulphide oxidoreductase</fullName>
    </submittedName>
</protein>
<dbReference type="AlphaFoldDB" id="A0A1H7DSL8"/>
<dbReference type="EMBL" id="FNYV01000017">
    <property type="protein sequence ID" value="SEK04726.1"/>
    <property type="molecule type" value="Genomic_DNA"/>
</dbReference>
<dbReference type="Proteomes" id="UP000198707">
    <property type="component" value="Unassembled WGS sequence"/>
</dbReference>
<proteinExistence type="predicted"/>
<dbReference type="Pfam" id="PF13738">
    <property type="entry name" value="Pyr_redox_3"/>
    <property type="match status" value="1"/>
</dbReference>
<keyword evidence="3" id="KW-1185">Reference proteome</keyword>
<dbReference type="GO" id="GO:0004497">
    <property type="term" value="F:monooxygenase activity"/>
    <property type="evidence" value="ECO:0007669"/>
    <property type="project" value="TreeGrafter"/>
</dbReference>
<dbReference type="InterPro" id="IPR036188">
    <property type="entry name" value="FAD/NAD-bd_sf"/>
</dbReference>
<sequence>MSDLDQLPVAVIGAGPVGLAAAAHLHERGLPFTVLESGDTPGAAVRQWGHVRVFSPWRYNIDPAARRLLDDAGWVAPDPDALPTGAELAAGYLQPLADLPQLKPHLRYRARVEALSRLGYDRLRTAGREQAPFLIRLAGGQEILARAVIDASGTWHTPNVLGASGLPARGERDAAAHLEHALPDVLGADRDRFAGRHTLVVGAGHSAANTLLSLAELAITEPGTEVTWAIRSGSPARAYGGGDADALPARGALGSRLRAHVDAGRIRLLTGFSVHAIDPTDDRVTVIVRPTDGIEEKVVVDRIVAATGYRPDHAIAAELRLDLDPIMGATRALAPLIDPNEHSCGTVPPHGVKELAHPEPGYYAVGMKSYGRAPTFLMATGYEQVRSVVAALAGDWQAAHDVQLDLPETGVCNSNPDDSATGDGCCGPAPEPVARGLATGISGGLLGAPLNLVGVGTPSTSQTGGCCGN</sequence>
<accession>A0A1H7DSL8</accession>
<dbReference type="PANTHER" id="PTHR43539:SF78">
    <property type="entry name" value="FLAVIN-CONTAINING MONOOXYGENASE"/>
    <property type="match status" value="1"/>
</dbReference>
<dbReference type="SUPFAM" id="SSF51905">
    <property type="entry name" value="FAD/NAD(P)-binding domain"/>
    <property type="match status" value="1"/>
</dbReference>
<keyword evidence="1" id="KW-0560">Oxidoreductase</keyword>
<dbReference type="PRINTS" id="PR00368">
    <property type="entry name" value="FADPNR"/>
</dbReference>
<organism evidence="2 3">
    <name type="scientific">Micromonospora phaseoli</name>
    <dbReference type="NCBI Taxonomy" id="1144548"/>
    <lineage>
        <taxon>Bacteria</taxon>
        <taxon>Bacillati</taxon>
        <taxon>Actinomycetota</taxon>
        <taxon>Actinomycetes</taxon>
        <taxon>Micromonosporales</taxon>
        <taxon>Micromonosporaceae</taxon>
        <taxon>Micromonospora</taxon>
    </lineage>
</organism>
<dbReference type="RefSeq" id="WP_092383216.1">
    <property type="nucleotide sequence ID" value="NZ_BOPI01000033.1"/>
</dbReference>
<dbReference type="OrthoDB" id="7279140at2"/>
<evidence type="ECO:0000313" key="3">
    <source>
        <dbReference type="Proteomes" id="UP000198707"/>
    </source>
</evidence>
<evidence type="ECO:0000313" key="2">
    <source>
        <dbReference type="EMBL" id="SEK04726.1"/>
    </source>
</evidence>
<name>A0A1H7DSL8_9ACTN</name>
<dbReference type="GO" id="GO:0050660">
    <property type="term" value="F:flavin adenine dinucleotide binding"/>
    <property type="evidence" value="ECO:0007669"/>
    <property type="project" value="TreeGrafter"/>
</dbReference>
<dbReference type="InterPro" id="IPR050982">
    <property type="entry name" value="Auxin_biosynth/cation_transpt"/>
</dbReference>